<keyword evidence="2" id="KW-0812">Transmembrane</keyword>
<feature type="region of interest" description="Disordered" evidence="1">
    <location>
        <begin position="346"/>
        <end position="394"/>
    </location>
</feature>
<feature type="domain" description="SPOR" evidence="3">
    <location>
        <begin position="405"/>
        <end position="483"/>
    </location>
</feature>
<feature type="region of interest" description="Disordered" evidence="1">
    <location>
        <begin position="294"/>
        <end position="326"/>
    </location>
</feature>
<dbReference type="Pfam" id="PF05036">
    <property type="entry name" value="SPOR"/>
    <property type="match status" value="1"/>
</dbReference>
<dbReference type="InterPro" id="IPR052026">
    <property type="entry name" value="ExeA_AAA_ATPase_DNA-bind"/>
</dbReference>
<gene>
    <name evidence="4" type="ORF">KNV97_20165</name>
</gene>
<dbReference type="PROSITE" id="PS51724">
    <property type="entry name" value="SPOR"/>
    <property type="match status" value="1"/>
</dbReference>
<dbReference type="InterPro" id="IPR007730">
    <property type="entry name" value="SPOR-like_dom"/>
</dbReference>
<feature type="compositionally biased region" description="Basic and acidic residues" evidence="1">
    <location>
        <begin position="294"/>
        <end position="303"/>
    </location>
</feature>
<keyword evidence="2" id="KW-0472">Membrane</keyword>
<dbReference type="Proteomes" id="UP000694232">
    <property type="component" value="Chromosome 1"/>
</dbReference>
<keyword evidence="2" id="KW-1133">Transmembrane helix</keyword>
<accession>A0A975U9E1</accession>
<dbReference type="AlphaFoldDB" id="A0A975U9E1"/>
<dbReference type="KEGG" id="vos:KNV97_20165"/>
<proteinExistence type="predicted"/>
<dbReference type="EMBL" id="CP076643">
    <property type="protein sequence ID" value="QXO17634.1"/>
    <property type="molecule type" value="Genomic_DNA"/>
</dbReference>
<dbReference type="PANTHER" id="PTHR35894:SF7">
    <property type="entry name" value="GENERAL SECRETION PATHWAY PROTEIN A-RELATED"/>
    <property type="match status" value="1"/>
</dbReference>
<organism evidence="4 5">
    <name type="scientific">Vibrio ostreae</name>
    <dbReference type="NCBI Taxonomy" id="2841925"/>
    <lineage>
        <taxon>Bacteria</taxon>
        <taxon>Pseudomonadati</taxon>
        <taxon>Pseudomonadota</taxon>
        <taxon>Gammaproteobacteria</taxon>
        <taxon>Vibrionales</taxon>
        <taxon>Vibrionaceae</taxon>
        <taxon>Vibrio</taxon>
    </lineage>
</organism>
<evidence type="ECO:0000313" key="5">
    <source>
        <dbReference type="Proteomes" id="UP000694232"/>
    </source>
</evidence>
<dbReference type="GO" id="GO:0016887">
    <property type="term" value="F:ATP hydrolysis activity"/>
    <property type="evidence" value="ECO:0007669"/>
    <property type="project" value="InterPro"/>
</dbReference>
<dbReference type="GO" id="GO:0042834">
    <property type="term" value="F:peptidoglycan binding"/>
    <property type="evidence" value="ECO:0007669"/>
    <property type="project" value="InterPro"/>
</dbReference>
<reference evidence="4" key="1">
    <citation type="submission" date="2021-06" db="EMBL/GenBank/DDBJ databases">
        <title>Vibrio nov. sp., novel gut bacterium isolated from Yellow Sea oyster.</title>
        <authorList>
            <person name="Muhammad N."/>
            <person name="Nguyen T.H."/>
            <person name="Lee Y.-J."/>
            <person name="Ko J."/>
            <person name="Kim S.-G."/>
        </authorList>
    </citation>
    <scope>NUCLEOTIDE SEQUENCE</scope>
    <source>
        <strain evidence="4">OG9-811</strain>
    </source>
</reference>
<dbReference type="RefSeq" id="WP_218562654.1">
    <property type="nucleotide sequence ID" value="NZ_CP076643.1"/>
</dbReference>
<dbReference type="InterPro" id="IPR049945">
    <property type="entry name" value="AAA_22"/>
</dbReference>
<sequence>MSLAHELTLDSQVELLERLQLLTRYSSNFVNVAGSKGAGKSWLAQRFLEHWAEDKNQSLLMCHPNQDDEQRRTTILNQLVSDPLFNPKDSLSDSFSALFADSSCDVVIVVDDAHLLSDVLLSELWMWLLEAQSHPLWRVNVVLFSLPSRLDTLLTRLSYGQELKPVDLEIESLSQPEADRLFEQRVMRYVDDDRERQVRQAFKKVKRLPGDIMALAEQKMEKRIVIRSIIGSPLNIALLVILLLLLIGGGYWWMWSQPSADETAQQLTQGIEQTAIPTLESNEQVRMDDVAAEAADNRTRADDDSSALPPAVIESSEGVGKADGDQQRVVITSDVVDALLDDKAAVPAQSQSQPQASADAAPQNSAAAAESETNDQAAGAENSAAEAGQSDRPVRFSFGRDELNAMSPRSYTLQLAAVNSLPEVQRFIDQYQLQGEVNVYPTVRNDTEWYIITYRNYATIQLARDAVETLPQPLQSLGPWAKSLSQVQREIARGQ</sequence>
<feature type="transmembrane region" description="Helical" evidence="2">
    <location>
        <begin position="229"/>
        <end position="255"/>
    </location>
</feature>
<feature type="compositionally biased region" description="Low complexity" evidence="1">
    <location>
        <begin position="346"/>
        <end position="390"/>
    </location>
</feature>
<keyword evidence="5" id="KW-1185">Reference proteome</keyword>
<dbReference type="PANTHER" id="PTHR35894">
    <property type="entry name" value="GENERAL SECRETION PATHWAY PROTEIN A-RELATED"/>
    <property type="match status" value="1"/>
</dbReference>
<name>A0A975U9E1_9VIBR</name>
<protein>
    <submittedName>
        <fullName evidence="4">SPOR domain-containing protein</fullName>
    </submittedName>
</protein>
<evidence type="ECO:0000259" key="3">
    <source>
        <dbReference type="PROSITE" id="PS51724"/>
    </source>
</evidence>
<evidence type="ECO:0000256" key="1">
    <source>
        <dbReference type="SAM" id="MobiDB-lite"/>
    </source>
</evidence>
<dbReference type="Pfam" id="PF13401">
    <property type="entry name" value="AAA_22"/>
    <property type="match status" value="1"/>
</dbReference>
<evidence type="ECO:0000256" key="2">
    <source>
        <dbReference type="SAM" id="Phobius"/>
    </source>
</evidence>
<evidence type="ECO:0000313" key="4">
    <source>
        <dbReference type="EMBL" id="QXO17634.1"/>
    </source>
</evidence>